<reference evidence="5" key="1">
    <citation type="submission" date="2022-11" db="UniProtKB">
        <authorList>
            <consortium name="WormBaseParasite"/>
        </authorList>
    </citation>
    <scope>IDENTIFICATION</scope>
</reference>
<keyword evidence="2" id="KW-0732">Signal</keyword>
<feature type="domain" description="Vacuolar protein sorting-associated protein 13 VPS13 adaptor binding" evidence="3">
    <location>
        <begin position="985"/>
        <end position="1610"/>
    </location>
</feature>
<accession>A0A915ER72</accession>
<dbReference type="InterPro" id="IPR009543">
    <property type="entry name" value="VPS13_VAB"/>
</dbReference>
<dbReference type="PROSITE" id="PS50231">
    <property type="entry name" value="RICIN_B_LECTIN"/>
    <property type="match status" value="1"/>
</dbReference>
<protein>
    <submittedName>
        <fullName evidence="5">Fragile site-associated protein C-terminal domain-containing protein</fullName>
    </submittedName>
</protein>
<evidence type="ECO:0000313" key="4">
    <source>
        <dbReference type="Proteomes" id="UP000887574"/>
    </source>
</evidence>
<evidence type="ECO:0000259" key="3">
    <source>
        <dbReference type="Pfam" id="PF25036"/>
    </source>
</evidence>
<keyword evidence="4" id="KW-1185">Reference proteome</keyword>
<dbReference type="PANTHER" id="PTHR16166:SF141">
    <property type="entry name" value="INTERMEMBRANE LIPID TRANSFER PROTEIN VPS13D"/>
    <property type="match status" value="1"/>
</dbReference>
<dbReference type="GO" id="GO:0007005">
    <property type="term" value="P:mitochondrion organization"/>
    <property type="evidence" value="ECO:0007669"/>
    <property type="project" value="TreeGrafter"/>
</dbReference>
<dbReference type="InterPro" id="IPR026847">
    <property type="entry name" value="VPS13"/>
</dbReference>
<dbReference type="Pfam" id="PF25036">
    <property type="entry name" value="VPS13_VAB"/>
    <property type="match status" value="1"/>
</dbReference>
<sequence length="2443" mass="273573">MNRRTWLVLLDFFGMVGGAGSSTANPLANDGSSPATQLHLHCPNQTAGDRQESFKSKRGQQECPAYNLTCRFHSKLAKVHMNYPAAKTQLGVIQLSEADFQVTMDTNNSSEPMVMSLSSTELKLSDSTIFYSQLYDQRLNIRPLNGQLNSSVDNIPRIELNILKHRTDDFSLLRDYDLKMDISIGAQFQTSYIHTHRYFCALLDFWMNYAELQDQVFKRNEGTVLKCLPPEPQKTRCALNVCLNGGLELILPLNQLCQEVIVFNAGRIRIDNCFERASQIEVLQEQMVKQSAADVDDYDCLLEAMKVHCRDVSIGRAVRTPSKQSCSNTCFENFHFRRGSRDNFNILNRSLNFSIDVYRNLSALFSHSVPDLTIITSLEDPDTIPIELLHLPERTAEILTSKYSTLSFRMLLNDVKFHFLTPSNTKECIFQPFAQMNLAKAKLSYDSYIDNQSEFDLICENTSLLDTRDPSNNLQPNVFTSIVSGRQSPPPSAAVAKPLVCEAHIMMRKEEAPLVTLVLMHARVLLLLDWLDRAKEFLLMNTEFVAPRDPLTSRSSTDFCTYEVPKSGVLTRSISHANQHYQAPTSQILAASPVHTITLKITLKESDLVLLEQPEDPDSLALIGYVTAVVSCSDASGQMEASYEIQRINLCWCLMSSEETSKCQLTNAFSATIQIAKDQSNSATRHLSTSSLSPNSSSAKSSQGIQNIDLIHQRQKLSIELSEEVIARCCYKDFLVLRNVLEESLKRLKQGNGPVSKTTPAPAASGLQGSSSASWISKVCIKAERICLWMLDDSSQGVAIPMLRLNLYKLLLEKSVDRLQAQMSLGVDYFNQSVFGWEPLVEPWLIDRLAVQWRETHVNVDLTPGKESPLEFNLTQTFIQQANQFFYKWDTIRQSMAEKDTEKGIKQIYSRPKSDHLPYILRNETGSGLKFTTAVEELTKSRAASRRSTAKWFSVAASKSSTFEFPAKLLTQEKIDEPRLLVVKVDGWEEISPVSVDSVGTYFRVVRMAASMQAITKSSSNSAAYFARVVVAVNMDQDGRKVVTVQSALILSNRLADPILIKLDNSRVTHPDDKLELELGPSTRTCVPLKYVNAEMEVQPKCSRFKVVGHQHIDWLSSSGGGEYVRSGGSDDGSDGGRSSGVTGGRNSAGEAEYRNRLLRFSTTAPNRTVDHLYWVCVSIKKERYPELSENEYLSGHTISFIAPFTILNLLPIEVEFECGNGTGNPFHTNKYPIQSGKRLQIHSVNLDEELVFSVGSDRFHTINPANIFRSQLSKRALRGESRRIFMRMKDTQGRPLDMYGSVGIGQGGSLHLSLWVPFWMVNRSGLPLILKQEAAEHEAAGQFAEHEKAKDRNPLMFSFSDEGCPQQCCLRVGKKFMEASSEGVANSTRPTGFHPHFSRSFALSSGVQALKLVLTHKDQPAISYNIGVEVRQGTGRYKDTQVVLFTPRYRLNNQASENIFVCHRENVKNPGQHLQITSKSNVIWHDSCAQQRMICVRREGLEHSHWSCPFRIDQIGSFHVTMRDRDETPRFLRVEITLSNASFWITFSDAHYFPAPIRLENLSNVPVLYHQHYNNATSETGNQPHHRILDHHLRTICKANSSVDYAWDDLYASKLLTLQDRYAASFDRKKRTLSTSSGDNNCFTDDQELVLLALKEGKVMLGKLNTSDSSQSQLWRQAEDGCLENIGMNNRSRQGERYVLDVLDGVGRPAGFGSAGKEAGSPLMMLKRNTARDATQKWIFTKDDRIKCNLPNRYVEAKNSTLFLSPRAQTSSPSQSSRYFPDPGLIESNVKSSQYFRRQRQKPGSGVLDVQCLHVGPTLVVRITDRADHGRALEALVNKKASTTSITRSKSIPSFGGPGLLEEQSQAGGQTPLSFNATLDMKAGIGVSLINNAHEELIYLRFKGVKMHVLKQADTYQFNGHVDTLQADNQLLNTDRWQLLYCDTRSECLPDAVDSQTADGPPVKPALSIELNCTPMQHYDAFDSFRIKLCDLCILLDETLLWKIIQFVQETGTAHSVQPKALLAPPDIEPETWKKNDPANPTRRCYFGTLDLEVGNVSLSVMTVGKSSLPMELRRLKEQFNIKLVSFENALVSLPAFRQFHYFETVQFLVESLSKFYMAELKKQTLNIVVTMDAFGNPWGDVGGFVFGLGYGVTNSISKMASSMAQGVGSLTFDQQHEHMRRRMLRSQSAVGADNATALSHLYGGVKGLGVGVFGGLTAIAKNTFTATQKDGVSGIFRGVTTGAVDTVTKPLQGALDLLEGTASAFKEAVGGPLVRKSHFADHRIRLPEINSYSMSELLLDVVVLLVHMYKRERIIHRALICSEQCYILKQVNHEPGSVIQRVAYKCLKSIHPAPHTQTRTTPPGMVQIEISYSNQSSSLARRLTPISQNQPPILCMNKEVGLRLCDMILRAKQLYDHSKRTLTAVIEQQEEQEEEEEALEP</sequence>
<feature type="signal peptide" evidence="2">
    <location>
        <begin position="1"/>
        <end position="21"/>
    </location>
</feature>
<feature type="chain" id="PRO_5036872550" evidence="2">
    <location>
        <begin position="22"/>
        <end position="2443"/>
    </location>
</feature>
<dbReference type="WBParaSite" id="jg8927">
    <property type="protein sequence ID" value="jg8927"/>
    <property type="gene ID" value="jg8927"/>
</dbReference>
<organism evidence="4 5">
    <name type="scientific">Ditylenchus dipsaci</name>
    <dbReference type="NCBI Taxonomy" id="166011"/>
    <lineage>
        <taxon>Eukaryota</taxon>
        <taxon>Metazoa</taxon>
        <taxon>Ecdysozoa</taxon>
        <taxon>Nematoda</taxon>
        <taxon>Chromadorea</taxon>
        <taxon>Rhabditida</taxon>
        <taxon>Tylenchina</taxon>
        <taxon>Tylenchomorpha</taxon>
        <taxon>Sphaerularioidea</taxon>
        <taxon>Anguinidae</taxon>
        <taxon>Anguininae</taxon>
        <taxon>Ditylenchus</taxon>
    </lineage>
</organism>
<feature type="region of interest" description="Disordered" evidence="1">
    <location>
        <begin position="1124"/>
        <end position="1149"/>
    </location>
</feature>
<evidence type="ECO:0000313" key="5">
    <source>
        <dbReference type="WBParaSite" id="jg8927"/>
    </source>
</evidence>
<proteinExistence type="predicted"/>
<name>A0A915ER72_9BILA</name>
<dbReference type="Proteomes" id="UP000887574">
    <property type="component" value="Unplaced"/>
</dbReference>
<dbReference type="PANTHER" id="PTHR16166">
    <property type="entry name" value="VACUOLAR PROTEIN SORTING-ASSOCIATED PROTEIN VPS13"/>
    <property type="match status" value="1"/>
</dbReference>
<evidence type="ECO:0000256" key="1">
    <source>
        <dbReference type="SAM" id="MobiDB-lite"/>
    </source>
</evidence>
<dbReference type="GO" id="GO:0006623">
    <property type="term" value="P:protein targeting to vacuole"/>
    <property type="evidence" value="ECO:0007669"/>
    <property type="project" value="TreeGrafter"/>
</dbReference>
<dbReference type="GO" id="GO:0045053">
    <property type="term" value="P:protein retention in Golgi apparatus"/>
    <property type="evidence" value="ECO:0007669"/>
    <property type="project" value="TreeGrafter"/>
</dbReference>
<evidence type="ECO:0000256" key="2">
    <source>
        <dbReference type="SAM" id="SignalP"/>
    </source>
</evidence>